<organism evidence="2 3">
    <name type="scientific">Pyrobaculum aerophilum (strain ATCC 51768 / DSM 7523 / JCM 9630 / CIP 104966 / NBRC 100827 / IM2)</name>
    <dbReference type="NCBI Taxonomy" id="178306"/>
    <lineage>
        <taxon>Archaea</taxon>
        <taxon>Thermoproteota</taxon>
        <taxon>Thermoprotei</taxon>
        <taxon>Thermoproteales</taxon>
        <taxon>Thermoproteaceae</taxon>
        <taxon>Pyrobaculum</taxon>
    </lineage>
</organism>
<dbReference type="InterPro" id="IPR011689">
    <property type="entry name" value="PaRep2b"/>
</dbReference>
<gene>
    <name evidence="2" type="ordered locus">PAE2105</name>
</gene>
<sequence>MEEYVEKLRIEYTLYSLPGVDTRVKVRFKDERGNEVAHINIRWHRNELRAFSASVREKAERLASILNALGASVEAKEYGGEWRIGLTTGSISGSF</sequence>
<proteinExistence type="predicted"/>
<dbReference type="PATRIC" id="fig|178306.9.peg.1554"/>
<dbReference type="GeneID" id="1464282"/>
<evidence type="ECO:0000313" key="2">
    <source>
        <dbReference type="EMBL" id="AAL63949.1"/>
    </source>
</evidence>
<feature type="domain" description="PaRep2b" evidence="1">
    <location>
        <begin position="2"/>
        <end position="91"/>
    </location>
</feature>
<evidence type="ECO:0000313" key="3">
    <source>
        <dbReference type="Proteomes" id="UP000002439"/>
    </source>
</evidence>
<name>Q8ZVV5_PYRAE</name>
<protein>
    <submittedName>
        <fullName evidence="2">PaREP2b</fullName>
    </submittedName>
</protein>
<accession>Q8ZVV5</accession>
<dbReference type="AlphaFoldDB" id="Q8ZVV5"/>
<dbReference type="KEGG" id="pai:PAE2105"/>
<dbReference type="EMBL" id="AE009441">
    <property type="protein sequence ID" value="AAL63949.1"/>
    <property type="molecule type" value="Genomic_DNA"/>
</dbReference>
<dbReference type="RefSeq" id="WP_011008419.1">
    <property type="nucleotide sequence ID" value="NC_003364.1"/>
</dbReference>
<dbReference type="EnsemblBacteria" id="AAL63949">
    <property type="protein sequence ID" value="AAL63949"/>
    <property type="gene ID" value="PAE2105"/>
</dbReference>
<evidence type="ECO:0000259" key="1">
    <source>
        <dbReference type="Pfam" id="PF07775"/>
    </source>
</evidence>
<dbReference type="Pfam" id="PF07775">
    <property type="entry name" value="PaRep2b"/>
    <property type="match status" value="1"/>
</dbReference>
<dbReference type="Proteomes" id="UP000002439">
    <property type="component" value="Chromosome"/>
</dbReference>
<dbReference type="HOGENOM" id="CLU_2366322_0_0_2"/>
<reference evidence="2 3" key="1">
    <citation type="journal article" date="2002" name="Proc. Natl. Acad. Sci. U.S.A.">
        <title>Genome sequence of the hyperthermophilic crenarchaeon Pyrobaculum aerophilum.</title>
        <authorList>
            <person name="Fitz-Gibbon S.T."/>
            <person name="Ladner H."/>
            <person name="Kim U.J."/>
            <person name="Stetter K.O."/>
            <person name="Simon M.I."/>
            <person name="Miller J.H."/>
        </authorList>
    </citation>
    <scope>NUCLEOTIDE SEQUENCE [LARGE SCALE GENOMIC DNA]</scope>
    <source>
        <strain evidence="3">ATCC 51768 / DSM 7523 / JCM 9630 / CIP 104966 / NBRC 100827 / IM2</strain>
    </source>
</reference>
<dbReference type="eggNOG" id="arCOG09780">
    <property type="taxonomic scope" value="Archaea"/>
</dbReference>
<dbReference type="STRING" id="178306.PAE2105"/>
<keyword evidence="3" id="KW-1185">Reference proteome</keyword>
<dbReference type="InParanoid" id="Q8ZVV5"/>